<comment type="caution">
    <text evidence="2">The sequence shown here is derived from an EMBL/GenBank/DDBJ whole genome shotgun (WGS) entry which is preliminary data.</text>
</comment>
<organism evidence="2 3">
    <name type="scientific">Phyllosticta citrichinensis</name>
    <dbReference type="NCBI Taxonomy" id="1130410"/>
    <lineage>
        <taxon>Eukaryota</taxon>
        <taxon>Fungi</taxon>
        <taxon>Dikarya</taxon>
        <taxon>Ascomycota</taxon>
        <taxon>Pezizomycotina</taxon>
        <taxon>Dothideomycetes</taxon>
        <taxon>Dothideomycetes incertae sedis</taxon>
        <taxon>Botryosphaeriales</taxon>
        <taxon>Phyllostictaceae</taxon>
        <taxon>Phyllosticta</taxon>
    </lineage>
</organism>
<name>A0ABR1Y0R5_9PEZI</name>
<feature type="region of interest" description="Disordered" evidence="1">
    <location>
        <begin position="200"/>
        <end position="227"/>
    </location>
</feature>
<sequence length="227" mass="24377">MAKLSQGSKKRALPGKYRSKAPNLGVVRPLLALFMLSLETFLASSICYSQKRSSRLILRGSLRILKGKCMFSGFPDSLAVGLWFKAAHSAECHGSGHKLDDNAVNNERPPEAVNTVNDSGAQAVITALASTSAISLPDTNTEAENHNAGFPTMSGTVSLPISCCSSNDSWESRMKDFPGWPQPPAKKPRLGAAVALPRARTNAYDPDSSDNGAVDLEVETSREHTQY</sequence>
<protein>
    <submittedName>
        <fullName evidence="2">Uncharacterized protein</fullName>
    </submittedName>
</protein>
<dbReference type="EMBL" id="JBBWUH010000003">
    <property type="protein sequence ID" value="KAK8173932.1"/>
    <property type="molecule type" value="Genomic_DNA"/>
</dbReference>
<accession>A0ABR1Y0R5</accession>
<dbReference type="Proteomes" id="UP001456524">
    <property type="component" value="Unassembled WGS sequence"/>
</dbReference>
<proteinExistence type="predicted"/>
<evidence type="ECO:0000313" key="2">
    <source>
        <dbReference type="EMBL" id="KAK8173932.1"/>
    </source>
</evidence>
<evidence type="ECO:0000256" key="1">
    <source>
        <dbReference type="SAM" id="MobiDB-lite"/>
    </source>
</evidence>
<reference evidence="2 3" key="1">
    <citation type="journal article" date="2022" name="G3 (Bethesda)">
        <title>Enemy or ally: a genomic approach to elucidate the lifestyle of Phyllosticta citrichinaensis.</title>
        <authorList>
            <person name="Buijs V.A."/>
            <person name="Groenewald J.Z."/>
            <person name="Haridas S."/>
            <person name="LaButti K.M."/>
            <person name="Lipzen A."/>
            <person name="Martin F.M."/>
            <person name="Barry K."/>
            <person name="Grigoriev I.V."/>
            <person name="Crous P.W."/>
            <person name="Seidl M.F."/>
        </authorList>
    </citation>
    <scope>NUCLEOTIDE SEQUENCE [LARGE SCALE GENOMIC DNA]</scope>
    <source>
        <strain evidence="2 3">CBS 129764</strain>
    </source>
</reference>
<keyword evidence="3" id="KW-1185">Reference proteome</keyword>
<evidence type="ECO:0000313" key="3">
    <source>
        <dbReference type="Proteomes" id="UP001456524"/>
    </source>
</evidence>
<gene>
    <name evidence="2" type="ORF">IWX90DRAFT_500099</name>
</gene>